<organism evidence="2 3">
    <name type="scientific">Rosa chinensis</name>
    <name type="common">China rose</name>
    <dbReference type="NCBI Taxonomy" id="74649"/>
    <lineage>
        <taxon>Eukaryota</taxon>
        <taxon>Viridiplantae</taxon>
        <taxon>Streptophyta</taxon>
        <taxon>Embryophyta</taxon>
        <taxon>Tracheophyta</taxon>
        <taxon>Spermatophyta</taxon>
        <taxon>Magnoliopsida</taxon>
        <taxon>eudicotyledons</taxon>
        <taxon>Gunneridae</taxon>
        <taxon>Pentapetalae</taxon>
        <taxon>rosids</taxon>
        <taxon>fabids</taxon>
        <taxon>Rosales</taxon>
        <taxon>Rosaceae</taxon>
        <taxon>Rosoideae</taxon>
        <taxon>Rosoideae incertae sedis</taxon>
        <taxon>Rosa</taxon>
    </lineage>
</organism>
<dbReference type="NCBIfam" id="TIGR01640">
    <property type="entry name" value="F_box_assoc_1"/>
    <property type="match status" value="1"/>
</dbReference>
<name>A0A2P6QLI8_ROSCH</name>
<keyword evidence="3" id="KW-1185">Reference proteome</keyword>
<dbReference type="Gramene" id="PRQ35041">
    <property type="protein sequence ID" value="PRQ35041"/>
    <property type="gene ID" value="RchiOBHm_Chr5g0075701"/>
</dbReference>
<evidence type="ECO:0000313" key="2">
    <source>
        <dbReference type="EMBL" id="PRQ35041.1"/>
    </source>
</evidence>
<dbReference type="Pfam" id="PF07734">
    <property type="entry name" value="FBA_1"/>
    <property type="match status" value="1"/>
</dbReference>
<protein>
    <submittedName>
        <fullName evidence="2">Putative F-box associated interaction domain-containing protein</fullName>
    </submittedName>
</protein>
<reference evidence="2 3" key="1">
    <citation type="journal article" date="2018" name="Nat. Genet.">
        <title>The Rosa genome provides new insights in the design of modern roses.</title>
        <authorList>
            <person name="Bendahmane M."/>
        </authorList>
    </citation>
    <scope>NUCLEOTIDE SEQUENCE [LARGE SCALE GENOMIC DNA]</scope>
    <source>
        <strain evidence="3">cv. Old Blush</strain>
    </source>
</reference>
<dbReference type="Proteomes" id="UP000238479">
    <property type="component" value="Chromosome 5"/>
</dbReference>
<comment type="caution">
    <text evidence="2">The sequence shown here is derived from an EMBL/GenBank/DDBJ whole genome shotgun (WGS) entry which is preliminary data.</text>
</comment>
<dbReference type="EMBL" id="PDCK01000043">
    <property type="protein sequence ID" value="PRQ35041.1"/>
    <property type="molecule type" value="Genomic_DNA"/>
</dbReference>
<sequence>MTTKNGNRRWAVFVCCGFGYVSATDDYKFVILFHDLPFLLGVHIFSVRDNSWKIVQVAGIHDDWIFSSKGVLSNEVLHWITENKTNELVISAFDLAEEEFHKESLLFPADVDCNIYDLDYNICNPWKRIELGCLDGCLCIHSLNTKAGGDIEVWVMREYRVLESWIKLFKFTVDDIPGVFVSQIPLFQFFVSESGTAFINSDFKELVRIECHKEEKPALSGRYKIEKWEPLNLGLWEQILESFQKEKEDAKFFSVMFYDETLVSVPE</sequence>
<evidence type="ECO:0000313" key="3">
    <source>
        <dbReference type="Proteomes" id="UP000238479"/>
    </source>
</evidence>
<gene>
    <name evidence="2" type="ORF">RchiOBHm_Chr5g0075701</name>
</gene>
<dbReference type="InterPro" id="IPR006527">
    <property type="entry name" value="F-box-assoc_dom_typ1"/>
</dbReference>
<dbReference type="PANTHER" id="PTHR31672:SF13">
    <property type="entry name" value="F-BOX PROTEIN CPR30-LIKE"/>
    <property type="match status" value="1"/>
</dbReference>
<dbReference type="InterPro" id="IPR017451">
    <property type="entry name" value="F-box-assoc_interact_dom"/>
</dbReference>
<dbReference type="PANTHER" id="PTHR31672">
    <property type="entry name" value="BNACNNG10540D PROTEIN"/>
    <property type="match status" value="1"/>
</dbReference>
<evidence type="ECO:0000259" key="1">
    <source>
        <dbReference type="Pfam" id="PF07734"/>
    </source>
</evidence>
<feature type="domain" description="F-box associated beta-propeller type 1" evidence="1">
    <location>
        <begin position="14"/>
        <end position="210"/>
    </location>
</feature>
<dbReference type="AlphaFoldDB" id="A0A2P6QLI8"/>
<dbReference type="InterPro" id="IPR050796">
    <property type="entry name" value="SCF_F-box_component"/>
</dbReference>
<accession>A0A2P6QLI8</accession>
<proteinExistence type="predicted"/>